<evidence type="ECO:0000256" key="9">
    <source>
        <dbReference type="ARBA" id="ARBA00022737"/>
    </source>
</evidence>
<dbReference type="GO" id="GO:0031145">
    <property type="term" value="P:anaphase-promoting complex-dependent catabolic process"/>
    <property type="evidence" value="ECO:0000318"/>
    <property type="project" value="GO_Central"/>
</dbReference>
<dbReference type="GO" id="GO:0005680">
    <property type="term" value="C:anaphase-promoting complex"/>
    <property type="evidence" value="ECO:0000318"/>
    <property type="project" value="GO_Central"/>
</dbReference>
<dbReference type="GO" id="GO:0005819">
    <property type="term" value="C:spindle"/>
    <property type="evidence" value="ECO:0007669"/>
    <property type="project" value="UniProtKB-SubCell"/>
</dbReference>
<keyword evidence="6" id="KW-0963">Cytoplasm</keyword>
<evidence type="ECO:0000313" key="21">
    <source>
        <dbReference type="Ensembl" id="ENSGALP00010038071.1"/>
    </source>
</evidence>
<comment type="similarity">
    <text evidence="4">Belongs to the APC5 family.</text>
</comment>
<feature type="region of interest" description="Disordered" evidence="18">
    <location>
        <begin position="23"/>
        <end position="78"/>
    </location>
</feature>
<dbReference type="GO" id="GO:0045842">
    <property type="term" value="P:positive regulation of mitotic metaphase/anaphase transition"/>
    <property type="evidence" value="ECO:0000318"/>
    <property type="project" value="GO_Central"/>
</dbReference>
<dbReference type="GO" id="GO:0019903">
    <property type="term" value="F:protein phosphatase binding"/>
    <property type="evidence" value="ECO:0007669"/>
    <property type="project" value="Ensembl"/>
</dbReference>
<evidence type="ECO:0000259" key="19">
    <source>
        <dbReference type="Pfam" id="PF12862"/>
    </source>
</evidence>
<keyword evidence="10" id="KW-0498">Mitosis</keyword>
<name>A0A8V1A4E4_CHICK</name>
<gene>
    <name evidence="21" type="primary">ANAPC5</name>
</gene>
<dbReference type="InterPro" id="IPR026000">
    <property type="entry name" value="Apc5_dom"/>
</dbReference>
<evidence type="ECO:0000256" key="1">
    <source>
        <dbReference type="ARBA" id="ARBA00004123"/>
    </source>
</evidence>
<evidence type="ECO:0000256" key="18">
    <source>
        <dbReference type="SAM" id="MobiDB-lite"/>
    </source>
</evidence>
<keyword evidence="7" id="KW-0597">Phosphoprotein</keyword>
<evidence type="ECO:0000313" key="22">
    <source>
        <dbReference type="Proteomes" id="UP000000539"/>
    </source>
</evidence>
<protein>
    <recommendedName>
        <fullName evidence="5">Anaphase-promoting complex subunit 5</fullName>
    </recommendedName>
    <alternativeName>
        <fullName evidence="16">Cyclosome subunit 5</fullName>
    </alternativeName>
</protein>
<feature type="domain" description="Anaphase-promoting complex subunit 5" evidence="19">
    <location>
        <begin position="371"/>
        <end position="465"/>
    </location>
</feature>
<dbReference type="Proteomes" id="UP000000539">
    <property type="component" value="Chromosome 15"/>
</dbReference>
<keyword evidence="9" id="KW-0677">Repeat</keyword>
<evidence type="ECO:0000256" key="12">
    <source>
        <dbReference type="ARBA" id="ARBA00022803"/>
    </source>
</evidence>
<evidence type="ECO:0000256" key="4">
    <source>
        <dbReference type="ARBA" id="ARBA00007450"/>
    </source>
</evidence>
<keyword evidence="13" id="KW-0206">Cytoskeleton</keyword>
<dbReference type="FunFam" id="1.25.40.10:FF:000127">
    <property type="entry name" value="anaphase-promoting complex subunit 5 isoform X1"/>
    <property type="match status" value="1"/>
</dbReference>
<evidence type="ECO:0000256" key="16">
    <source>
        <dbReference type="ARBA" id="ARBA00031069"/>
    </source>
</evidence>
<keyword evidence="14" id="KW-0539">Nucleus</keyword>
<evidence type="ECO:0000256" key="5">
    <source>
        <dbReference type="ARBA" id="ARBA00016066"/>
    </source>
</evidence>
<evidence type="ECO:0000256" key="7">
    <source>
        <dbReference type="ARBA" id="ARBA00022553"/>
    </source>
</evidence>
<dbReference type="GO" id="GO:0070979">
    <property type="term" value="P:protein K11-linked ubiquitination"/>
    <property type="evidence" value="ECO:0000318"/>
    <property type="project" value="GO_Central"/>
</dbReference>
<dbReference type="InterPro" id="IPR011990">
    <property type="entry name" value="TPR-like_helical_dom_sf"/>
</dbReference>
<comment type="function">
    <text evidence="17">Component of the anaphase promoting complex/cyclosome (APC/C), a cell cycle-regulated E3 ubiquitin ligase that controls progression through mitosis and the G1 phase of the cell cycle. The APC/C complex acts by mediating ubiquitination and subsequent degradation of target proteins: it mainly mediates the formation of 'Lys-11'-linked polyubiquitin chains and, to a lower extent, the formation of 'Lys-48'- and 'Lys-63'-linked polyubiquitin chains. The APC/C complex catalyzes assembly of branched 'Lys-11'-/'Lys-48'-linked branched ubiquitin chains on target proteins.</text>
</comment>
<dbReference type="Gene3D" id="1.25.40.10">
    <property type="entry name" value="Tetratricopeptide repeat domain"/>
    <property type="match status" value="1"/>
</dbReference>
<dbReference type="GO" id="GO:0141198">
    <property type="term" value="P:protein branched polyubiquitination"/>
    <property type="evidence" value="ECO:0007669"/>
    <property type="project" value="Ensembl"/>
</dbReference>
<dbReference type="Pfam" id="PF12862">
    <property type="entry name" value="ANAPC5"/>
    <property type="match status" value="1"/>
</dbReference>
<sequence>MGERIAVVTGVLSLEPGHHHETYEGSQLLWGPGPAASRNVSPRLSPPAGPERAEHRSSSHWSRSLSRDGSRGGDWPAGVAGFPGGRRPGAAMASVHESLYFNPMMTNGVVHANVFGIKDWVTPYKMALLVLLSELGRAGSQLDQLERRRLNRLLLPLLQVGSGTEGRGEPDLCSFATCRSPYRPQGPDMPLSRLRKAIEECCPNLAGSVHIRLKLIAEGELKDMEQFFDDLSDSFSGTEPEVHKTSVIGLFLRHMILAYNKLSFSQVYKLYTALQQYFLNDEKKCGIDENDMELTNTEELDGKMEKEELDVPLREEEISCSGPLSQKQAEYFLSQQASLLKNDETKALSPVSLQKELNNLLKFNPDFAEAHYLSYLNSLRVHDVFSSTHSLLHYFDRLILTGAESKSNGDEGYGRSLRYAALNLAALHCRFGHYQQAELALQEAIRIAQESNDHVCLQHCLSWLHISEQKIFDSCVLLEHSVNKSLHFGLPYLASLGIQSLVQQRAFAGKAANKLMDALKDSDLLHWKHSLSELIDISIAQKTAIWRLYGRSTMALQQAQTLLSMNSLEAVNVGVQQNNTEAFAVVLCHLAELHAEQGYFAAASEILKHLKERFPPNSQHAQLWMLFDQKIQFERAMNDGRYHIADSLVAGITALNSIEGMYRKAIVLKAQNQMLEAHKLLQKLLIHCQEIKNTEIVISVLLSVAELYWRSSCHTIALPVLLQALAFSREYSLQYLASETVLNLAFSQLILGVPEQVLNILHMAIEPGLAHGAVLDKGCAMFLVAKCQVASTASYSQQKKAEALESAILNLNEAKTYLAKVDCKEQLRDVLYFQARLFHTLGKTQERNKCAMLFRQLHQELPAHGVPLINAFK</sequence>
<proteinExistence type="inferred from homology"/>
<dbReference type="SUPFAM" id="SSF48452">
    <property type="entry name" value="TPR-like"/>
    <property type="match status" value="2"/>
</dbReference>
<dbReference type="GeneTree" id="ENSGT00390000018674"/>
<reference evidence="21" key="1">
    <citation type="submission" date="2020-11" db="EMBL/GenBank/DDBJ databases">
        <title>Gallus gallus (Chicken) genome, bGalGal1, GRCg7b, maternal haplotype autosomes + Z &amp; W.</title>
        <authorList>
            <person name="Warren W."/>
            <person name="Formenti G."/>
            <person name="Fedrigo O."/>
            <person name="Haase B."/>
            <person name="Mountcastle J."/>
            <person name="Balacco J."/>
            <person name="Tracey A."/>
            <person name="Schneider V."/>
            <person name="Okimoto R."/>
            <person name="Cheng H."/>
            <person name="Hawken R."/>
            <person name="Howe K."/>
            <person name="Jarvis E.D."/>
        </authorList>
    </citation>
    <scope>NUCLEOTIDE SEQUENCE [LARGE SCALE GENOMIC DNA]</scope>
    <source>
        <strain evidence="21">Broiler</strain>
    </source>
</reference>
<dbReference type="AlphaFoldDB" id="A0A8V1A4E4"/>
<evidence type="ECO:0000256" key="10">
    <source>
        <dbReference type="ARBA" id="ARBA00022776"/>
    </source>
</evidence>
<evidence type="ECO:0000259" key="20">
    <source>
        <dbReference type="Pfam" id="PF21371"/>
    </source>
</evidence>
<accession>A0A8V1A4E4</accession>
<evidence type="ECO:0000256" key="14">
    <source>
        <dbReference type="ARBA" id="ARBA00023242"/>
    </source>
</evidence>
<dbReference type="GO" id="GO:0051301">
    <property type="term" value="P:cell division"/>
    <property type="evidence" value="ECO:0007669"/>
    <property type="project" value="UniProtKB-KW"/>
</dbReference>
<dbReference type="Pfam" id="PF21371">
    <property type="entry name" value="Apc5_N"/>
    <property type="match status" value="2"/>
</dbReference>
<feature type="domain" description="Anaphase-promoting complex subunit 5 N-terminal" evidence="20">
    <location>
        <begin position="121"/>
        <end position="159"/>
    </location>
</feature>
<keyword evidence="22" id="KW-1185">Reference proteome</keyword>
<organism evidence="21 22">
    <name type="scientific">Gallus gallus</name>
    <name type="common">Chicken</name>
    <dbReference type="NCBI Taxonomy" id="9031"/>
    <lineage>
        <taxon>Eukaryota</taxon>
        <taxon>Metazoa</taxon>
        <taxon>Chordata</taxon>
        <taxon>Craniata</taxon>
        <taxon>Vertebrata</taxon>
        <taxon>Euteleostomi</taxon>
        <taxon>Archelosauria</taxon>
        <taxon>Archosauria</taxon>
        <taxon>Dinosauria</taxon>
        <taxon>Saurischia</taxon>
        <taxon>Theropoda</taxon>
        <taxon>Coelurosauria</taxon>
        <taxon>Aves</taxon>
        <taxon>Neognathae</taxon>
        <taxon>Galloanserae</taxon>
        <taxon>Galliformes</taxon>
        <taxon>Phasianidae</taxon>
        <taxon>Phasianinae</taxon>
        <taxon>Gallus</taxon>
    </lineage>
</organism>
<dbReference type="CDD" id="cd16270">
    <property type="entry name" value="Apc5_N"/>
    <property type="match status" value="1"/>
</dbReference>
<dbReference type="Ensembl" id="ENSGALT00010061646.1">
    <property type="protein sequence ID" value="ENSGALP00010038071.1"/>
    <property type="gene ID" value="ENSGALG00010025256.1"/>
</dbReference>
<comment type="subcellular location">
    <subcellularLocation>
        <location evidence="2">Cytoplasm</location>
        <location evidence="2">Cytoskeleton</location>
        <location evidence="2">Spindle</location>
    </subcellularLocation>
    <subcellularLocation>
        <location evidence="1">Nucleus</location>
    </subcellularLocation>
</comment>
<evidence type="ECO:0000256" key="2">
    <source>
        <dbReference type="ARBA" id="ARBA00004186"/>
    </source>
</evidence>
<evidence type="ECO:0000256" key="8">
    <source>
        <dbReference type="ARBA" id="ARBA00022618"/>
    </source>
</evidence>
<dbReference type="InterPro" id="IPR037679">
    <property type="entry name" value="Apc5"/>
</dbReference>
<keyword evidence="11" id="KW-0833">Ubl conjugation pathway</keyword>
<feature type="domain" description="Anaphase-promoting complex subunit 5 N-terminal" evidence="20">
    <location>
        <begin position="185"/>
        <end position="284"/>
    </location>
</feature>
<keyword evidence="12" id="KW-0802">TPR repeat</keyword>
<dbReference type="PANTHER" id="PTHR12830:SF9">
    <property type="entry name" value="ANAPHASE-PROMOTING COMPLEX SUBUNIT 5"/>
    <property type="match status" value="1"/>
</dbReference>
<comment type="pathway">
    <text evidence="3">Protein modification; protein ubiquitination.</text>
</comment>
<keyword evidence="8" id="KW-0132">Cell division</keyword>
<keyword evidence="15" id="KW-0131">Cell cycle</keyword>
<dbReference type="OrthoDB" id="2504561at2759"/>
<dbReference type="GO" id="GO:0070936">
    <property type="term" value="P:protein K48-linked ubiquitination"/>
    <property type="evidence" value="ECO:0007669"/>
    <property type="project" value="Ensembl"/>
</dbReference>
<dbReference type="InterPro" id="IPR048968">
    <property type="entry name" value="Apc5_N"/>
</dbReference>
<evidence type="ECO:0000256" key="17">
    <source>
        <dbReference type="ARBA" id="ARBA00045696"/>
    </source>
</evidence>
<reference evidence="21" key="3">
    <citation type="submission" date="2025-09" db="UniProtKB">
        <authorList>
            <consortium name="Ensembl"/>
        </authorList>
    </citation>
    <scope>IDENTIFICATION</scope>
    <source>
        <strain evidence="21">broiler</strain>
    </source>
</reference>
<evidence type="ECO:0000256" key="3">
    <source>
        <dbReference type="ARBA" id="ARBA00004906"/>
    </source>
</evidence>
<evidence type="ECO:0000256" key="6">
    <source>
        <dbReference type="ARBA" id="ARBA00022490"/>
    </source>
</evidence>
<reference evidence="21" key="2">
    <citation type="submission" date="2025-08" db="UniProtKB">
        <authorList>
            <consortium name="Ensembl"/>
        </authorList>
    </citation>
    <scope>IDENTIFICATION</scope>
    <source>
        <strain evidence="21">broiler</strain>
    </source>
</reference>
<evidence type="ECO:0000256" key="13">
    <source>
        <dbReference type="ARBA" id="ARBA00023212"/>
    </source>
</evidence>
<dbReference type="FunCoup" id="A0A8V1A4E4">
    <property type="interactions" value="1428"/>
</dbReference>
<evidence type="ECO:0000256" key="11">
    <source>
        <dbReference type="ARBA" id="ARBA00022786"/>
    </source>
</evidence>
<dbReference type="PANTHER" id="PTHR12830">
    <property type="entry name" value="ANAPHASE-PROMOTING COMPLEX SUBUNIT 5"/>
    <property type="match status" value="1"/>
</dbReference>
<evidence type="ECO:0000256" key="15">
    <source>
        <dbReference type="ARBA" id="ARBA00023306"/>
    </source>
</evidence>